<dbReference type="InterPro" id="IPR036612">
    <property type="entry name" value="KH_dom_type_1_sf"/>
</dbReference>
<dbReference type="SUPFAM" id="SSF54791">
    <property type="entry name" value="Eukaryotic type KH-domain (KH-domain type I)"/>
    <property type="match status" value="5"/>
</dbReference>
<dbReference type="InterPro" id="IPR004088">
    <property type="entry name" value="KH_dom_type_1"/>
</dbReference>
<evidence type="ECO:0000256" key="3">
    <source>
        <dbReference type="SAM" id="Coils"/>
    </source>
</evidence>
<dbReference type="Proteomes" id="UP000015354">
    <property type="component" value="Unassembled WGS sequence"/>
</dbReference>
<keyword evidence="2" id="KW-0694">RNA-binding</keyword>
<name>S9UGJ0_9TRYP</name>
<feature type="region of interest" description="Disordered" evidence="4">
    <location>
        <begin position="759"/>
        <end position="779"/>
    </location>
</feature>
<feature type="domain" description="K Homology" evidence="5">
    <location>
        <begin position="466"/>
        <end position="529"/>
    </location>
</feature>
<feature type="domain" description="K Homology" evidence="5">
    <location>
        <begin position="687"/>
        <end position="755"/>
    </location>
</feature>
<dbReference type="EMBL" id="ATMH01005469">
    <property type="protein sequence ID" value="EPY27869.1"/>
    <property type="molecule type" value="Genomic_DNA"/>
</dbReference>
<evidence type="ECO:0000313" key="7">
    <source>
        <dbReference type="Proteomes" id="UP000015354"/>
    </source>
</evidence>
<feature type="coiled-coil region" evidence="3">
    <location>
        <begin position="153"/>
        <end position="231"/>
    </location>
</feature>
<sequence>MSTKVDTAKVPILPFNLPHSTLLDAVQDYRVQQLLEEEAALRAKRAQLRDELRQVSSKIDTHMSEQRPKSENEYAQFSGMIDQLQREKERWHVILADARAQQADISEAKEAVRGAAYDLSVVNRELNDAEMLWRDEQRELDRLLSMSVARSKVEAQQERVDRYRTTLQSKQAAQKELEKHIHAARAKLDAAQGGESAAEREERFREAKKNIAEIRAKLTELKAQRQASRKEELRDPFKGEQSAIRHELQDIDSRLDEIRVSELQPRHFTYPIALRTEIVGRGGATLRQLQYDFGVAICVDNVDNGHGFIIGGEDDCAACAKAIQCIVDGAGRQTAAEVVPFAPGLKRQIIGTKGSTIDAFQRDSGAKLDVRDHEVHINGSASSVALATTLLRQFLDGFTTESMAVPPKMLNVVIGKGGSTIKEVEKMSGVRSLQVDKHSGRIVATGTSGAVAAALQQYRNLLGEAEGGTCVVHGDDLLMRAVVGPKGSTVRAIEEATGARVSCEGTAVTITGPPDAVEAARVRVEAMRRAERRVAVKPAVIGFLGAEVVLERDDAPEDARVYMTPLEAMRRSAGCDQLVLLRHESCVVIRGRPANVSHAATLLGQLLLWNTVHQLRVSHAQVLQGALLRRQASGETLLDQVQKGYSAMLRIDLDRDQHALLVSSVDAEEARAAASELAQLLGKMTREFVRVIPNVPMYRISQLIGTKGAVIRQLQEDTGTEISVCKEREQVQVFCADGDEEKLAAAVCAVRAILEMDTGEAEGEEVGEVPSDGITDTTV</sequence>
<protein>
    <recommendedName>
        <fullName evidence="5">K Homology domain-containing protein</fullName>
    </recommendedName>
</protein>
<dbReference type="PANTHER" id="PTHR10288">
    <property type="entry name" value="KH DOMAIN CONTAINING RNA BINDING PROTEIN"/>
    <property type="match status" value="1"/>
</dbReference>
<evidence type="ECO:0000259" key="5">
    <source>
        <dbReference type="SMART" id="SM00322"/>
    </source>
</evidence>
<keyword evidence="1" id="KW-0677">Repeat</keyword>
<dbReference type="InterPro" id="IPR004087">
    <property type="entry name" value="KH_dom"/>
</dbReference>
<evidence type="ECO:0000256" key="4">
    <source>
        <dbReference type="SAM" id="MobiDB-lite"/>
    </source>
</evidence>
<dbReference type="AlphaFoldDB" id="S9UGJ0"/>
<evidence type="ECO:0000313" key="6">
    <source>
        <dbReference type="EMBL" id="EPY27869.1"/>
    </source>
</evidence>
<dbReference type="Pfam" id="PF00013">
    <property type="entry name" value="KH_1"/>
    <property type="match status" value="4"/>
</dbReference>
<reference evidence="6 7" key="1">
    <citation type="journal article" date="2013" name="PLoS ONE">
        <title>Predicting the Proteins of Angomonas deanei, Strigomonas culicis and Their Respective Endosymbionts Reveals New Aspects of the Trypanosomatidae Family.</title>
        <authorList>
            <person name="Motta M.C."/>
            <person name="Martins A.C."/>
            <person name="de Souza S.S."/>
            <person name="Catta-Preta C.M."/>
            <person name="Silva R."/>
            <person name="Klein C.C."/>
            <person name="de Almeida L.G."/>
            <person name="de Lima Cunha O."/>
            <person name="Ciapina L.P."/>
            <person name="Brocchi M."/>
            <person name="Colabardini A.C."/>
            <person name="de Araujo Lima B."/>
            <person name="Machado C.R."/>
            <person name="de Almeida Soares C.M."/>
            <person name="Probst C.M."/>
            <person name="de Menezes C.B."/>
            <person name="Thompson C.E."/>
            <person name="Bartholomeu D.C."/>
            <person name="Gradia D.F."/>
            <person name="Pavoni D.P."/>
            <person name="Grisard E.C."/>
            <person name="Fantinatti-Garboggini F."/>
            <person name="Marchini F.K."/>
            <person name="Rodrigues-Luiz G.F."/>
            <person name="Wagner G."/>
            <person name="Goldman G.H."/>
            <person name="Fietto J.L."/>
            <person name="Elias M.C."/>
            <person name="Goldman M.H."/>
            <person name="Sagot M.F."/>
            <person name="Pereira M."/>
            <person name="Stoco P.H."/>
            <person name="de Mendonca-Neto R.P."/>
            <person name="Teixeira S.M."/>
            <person name="Maciel T.E."/>
            <person name="de Oliveira Mendes T.A."/>
            <person name="Urmenyi T.P."/>
            <person name="de Souza W."/>
            <person name="Schenkman S."/>
            <person name="de Vasconcelos A.T."/>
        </authorList>
    </citation>
    <scope>NUCLEOTIDE SEQUENCE [LARGE SCALE GENOMIC DNA]</scope>
</reference>
<dbReference type="OrthoDB" id="278458at2759"/>
<keyword evidence="3" id="KW-0175">Coiled coil</keyword>
<feature type="domain" description="K Homology" evidence="5">
    <location>
        <begin position="252"/>
        <end position="328"/>
    </location>
</feature>
<dbReference type="Gene3D" id="3.30.310.210">
    <property type="match status" value="1"/>
</dbReference>
<dbReference type="CDD" id="cd02393">
    <property type="entry name" value="KH-I_PNPase"/>
    <property type="match status" value="1"/>
</dbReference>
<dbReference type="SMART" id="SM00322">
    <property type="entry name" value="KH"/>
    <property type="match status" value="5"/>
</dbReference>
<feature type="coiled-coil region" evidence="3">
    <location>
        <begin position="31"/>
        <end position="101"/>
    </location>
</feature>
<organism evidence="6 7">
    <name type="scientific">Strigomonas culicis</name>
    <dbReference type="NCBI Taxonomy" id="28005"/>
    <lineage>
        <taxon>Eukaryota</taxon>
        <taxon>Discoba</taxon>
        <taxon>Euglenozoa</taxon>
        <taxon>Kinetoplastea</taxon>
        <taxon>Metakinetoplastina</taxon>
        <taxon>Trypanosomatida</taxon>
        <taxon>Trypanosomatidae</taxon>
        <taxon>Strigomonadinae</taxon>
        <taxon>Strigomonas</taxon>
    </lineage>
</organism>
<accession>S9UGJ0</accession>
<evidence type="ECO:0000256" key="2">
    <source>
        <dbReference type="PROSITE-ProRule" id="PRU00117"/>
    </source>
</evidence>
<feature type="domain" description="K Homology" evidence="5">
    <location>
        <begin position="397"/>
        <end position="463"/>
    </location>
</feature>
<evidence type="ECO:0000256" key="1">
    <source>
        <dbReference type="ARBA" id="ARBA00022737"/>
    </source>
</evidence>
<dbReference type="CDD" id="cd00105">
    <property type="entry name" value="KH-I"/>
    <property type="match status" value="1"/>
</dbReference>
<gene>
    <name evidence="6" type="ORF">STCU_05469</name>
</gene>
<dbReference type="Gene3D" id="3.30.1370.10">
    <property type="entry name" value="K Homology domain, type 1"/>
    <property type="match status" value="3"/>
</dbReference>
<keyword evidence="7" id="KW-1185">Reference proteome</keyword>
<comment type="caution">
    <text evidence="6">The sequence shown here is derived from an EMBL/GenBank/DDBJ whole genome shotgun (WGS) entry which is preliminary data.</text>
</comment>
<feature type="domain" description="K Homology" evidence="5">
    <location>
        <begin position="333"/>
        <end position="396"/>
    </location>
</feature>
<dbReference type="GO" id="GO:0003723">
    <property type="term" value="F:RNA binding"/>
    <property type="evidence" value="ECO:0007669"/>
    <property type="project" value="UniProtKB-UniRule"/>
</dbReference>
<proteinExistence type="predicted"/>
<dbReference type="PROSITE" id="PS50084">
    <property type="entry name" value="KH_TYPE_1"/>
    <property type="match status" value="4"/>
</dbReference>